<gene>
    <name evidence="2" type="ORF">DFQ45_10422</name>
</gene>
<keyword evidence="1" id="KW-0732">Signal</keyword>
<feature type="signal peptide" evidence="1">
    <location>
        <begin position="1"/>
        <end position="21"/>
    </location>
</feature>
<dbReference type="EMBL" id="SNYK01000004">
    <property type="protein sequence ID" value="TDQ38449.1"/>
    <property type="molecule type" value="Genomic_DNA"/>
</dbReference>
<comment type="caution">
    <text evidence="2">The sequence shown here is derived from an EMBL/GenBank/DDBJ whole genome shotgun (WGS) entry which is preliminary data.</text>
</comment>
<organism evidence="2 3">
    <name type="scientific">Thiopseudomonas denitrificans</name>
    <dbReference type="NCBI Taxonomy" id="1501432"/>
    <lineage>
        <taxon>Bacteria</taxon>
        <taxon>Pseudomonadati</taxon>
        <taxon>Pseudomonadota</taxon>
        <taxon>Gammaproteobacteria</taxon>
        <taxon>Pseudomonadales</taxon>
        <taxon>Pseudomonadaceae</taxon>
        <taxon>Thiopseudomonas</taxon>
    </lineage>
</organism>
<dbReference type="AlphaFoldDB" id="A0A4R6U1Y7"/>
<sequence length="106" mass="11855">MPGFRATTFIASLCWAATGLAAELAEYGGEWIEQADDPLKISLQPLDAEHLEARIRHGRSDRVRSLTLRNNNGQLVDESGTARFTLEHGKLRQLDTPLLVLFVRLQ</sequence>
<protein>
    <submittedName>
        <fullName evidence="2">Uncharacterized protein</fullName>
    </submittedName>
</protein>
<reference evidence="2 3" key="1">
    <citation type="submission" date="2019-03" db="EMBL/GenBank/DDBJ databases">
        <title>Genomic Encyclopedia of Type Strains, Phase IV (KMG-IV): sequencing the most valuable type-strain genomes for metagenomic binning, comparative biology and taxonomic classification.</title>
        <authorList>
            <person name="Goeker M."/>
        </authorList>
    </citation>
    <scope>NUCLEOTIDE SEQUENCE [LARGE SCALE GENOMIC DNA]</scope>
    <source>
        <strain evidence="2 3">DSM 28679</strain>
    </source>
</reference>
<evidence type="ECO:0000313" key="3">
    <source>
        <dbReference type="Proteomes" id="UP000294575"/>
    </source>
</evidence>
<name>A0A4R6U1Y7_9GAMM</name>
<dbReference type="Proteomes" id="UP000294575">
    <property type="component" value="Unassembled WGS sequence"/>
</dbReference>
<dbReference type="RefSeq" id="WP_101496171.1">
    <property type="nucleotide sequence ID" value="NZ_LNJZ01000005.1"/>
</dbReference>
<evidence type="ECO:0000256" key="1">
    <source>
        <dbReference type="SAM" id="SignalP"/>
    </source>
</evidence>
<keyword evidence="3" id="KW-1185">Reference proteome</keyword>
<accession>A0A4R6U1Y7</accession>
<proteinExistence type="predicted"/>
<feature type="chain" id="PRO_5020240348" evidence="1">
    <location>
        <begin position="22"/>
        <end position="106"/>
    </location>
</feature>
<evidence type="ECO:0000313" key="2">
    <source>
        <dbReference type="EMBL" id="TDQ38449.1"/>
    </source>
</evidence>